<proteinExistence type="predicted"/>
<evidence type="ECO:0000313" key="1">
    <source>
        <dbReference type="EMBL" id="ESQ81395.1"/>
    </source>
</evidence>
<dbReference type="Proteomes" id="UP000017837">
    <property type="component" value="Unassembled WGS sequence"/>
</dbReference>
<dbReference type="STRING" id="1121022.GCA_000376105_04410"/>
<dbReference type="PATRIC" id="fig|1121022.4.peg.4536"/>
<organism evidence="1 2">
    <name type="scientific">Asticcacaulis benevestitus DSM 16100 = ATCC BAA-896</name>
    <dbReference type="NCBI Taxonomy" id="1121022"/>
    <lineage>
        <taxon>Bacteria</taxon>
        <taxon>Pseudomonadati</taxon>
        <taxon>Pseudomonadota</taxon>
        <taxon>Alphaproteobacteria</taxon>
        <taxon>Caulobacterales</taxon>
        <taxon>Caulobacteraceae</taxon>
        <taxon>Asticcacaulis</taxon>
    </lineage>
</organism>
<name>V4P809_9CAUL</name>
<comment type="caution">
    <text evidence="1">The sequence shown here is derived from an EMBL/GenBank/DDBJ whole genome shotgun (WGS) entry which is preliminary data.</text>
</comment>
<protein>
    <submittedName>
        <fullName evidence="1">Uncharacterized protein</fullName>
    </submittedName>
</protein>
<reference evidence="1 2" key="1">
    <citation type="journal article" date="2014" name="Nature">
        <title>Sequential evolution of bacterial morphology by co-option of a developmental regulator.</title>
        <authorList>
            <person name="Jiang C."/>
            <person name="Brown P.J."/>
            <person name="Ducret A."/>
            <person name="Brun Y.V."/>
        </authorList>
    </citation>
    <scope>NUCLEOTIDE SEQUENCE [LARGE SCALE GENOMIC DNA]</scope>
    <source>
        <strain evidence="1 2">DSM 16100</strain>
    </source>
</reference>
<evidence type="ECO:0000313" key="2">
    <source>
        <dbReference type="Proteomes" id="UP000017837"/>
    </source>
</evidence>
<keyword evidence="2" id="KW-1185">Reference proteome</keyword>
<sequence>MYLQTLNHLIRGMTTIGRKGPPLTQTGPLSNITVDNLLLELRRRQFSAWDGTGQVPTGKRQCSRLRKKRNFTLMYLSMVTITS</sequence>
<dbReference type="EMBL" id="AWGB01000092">
    <property type="protein sequence ID" value="ESQ81395.1"/>
    <property type="molecule type" value="Genomic_DNA"/>
</dbReference>
<gene>
    <name evidence="1" type="ORF">ABENE_22150</name>
</gene>
<accession>V4P809</accession>
<dbReference type="AlphaFoldDB" id="V4P809"/>